<gene>
    <name evidence="2" type="ORF">Apa02nite_075750</name>
</gene>
<evidence type="ECO:0000313" key="2">
    <source>
        <dbReference type="EMBL" id="GIE71467.1"/>
    </source>
</evidence>
<keyword evidence="3" id="KW-1185">Reference proteome</keyword>
<sequence length="155" mass="17179">MRWFRRPADPAAPTPAAEPPPPPGAGVDELDRFINRSAGRLPGWAVVQARWITDTLRAILDTTELEVTTVILVNGTAGDYLPTTLTAYLAVDESLRTRPRRDGRTPEQHLRDQLDDLHTAATTALSAVRDRDVDAMTTQSNFLRTKFSRSDLDLS</sequence>
<evidence type="ECO:0000256" key="1">
    <source>
        <dbReference type="SAM" id="MobiDB-lite"/>
    </source>
</evidence>
<accession>A0ABQ4BLB1</accession>
<comment type="caution">
    <text evidence="2">The sequence shown here is derived from an EMBL/GenBank/DDBJ whole genome shotgun (WGS) entry which is preliminary data.</text>
</comment>
<name>A0ABQ4BLB1_9ACTN</name>
<dbReference type="Proteomes" id="UP000624709">
    <property type="component" value="Unassembled WGS sequence"/>
</dbReference>
<organism evidence="2 3">
    <name type="scientific">Actinoplanes palleronii</name>
    <dbReference type="NCBI Taxonomy" id="113570"/>
    <lineage>
        <taxon>Bacteria</taxon>
        <taxon>Bacillati</taxon>
        <taxon>Actinomycetota</taxon>
        <taxon>Actinomycetes</taxon>
        <taxon>Micromonosporales</taxon>
        <taxon>Micromonosporaceae</taxon>
        <taxon>Actinoplanes</taxon>
    </lineage>
</organism>
<dbReference type="EMBL" id="BOMS01000126">
    <property type="protein sequence ID" value="GIE71467.1"/>
    <property type="molecule type" value="Genomic_DNA"/>
</dbReference>
<protein>
    <submittedName>
        <fullName evidence="2">Uncharacterized protein</fullName>
    </submittedName>
</protein>
<evidence type="ECO:0000313" key="3">
    <source>
        <dbReference type="Proteomes" id="UP000624709"/>
    </source>
</evidence>
<reference evidence="2 3" key="1">
    <citation type="submission" date="2021-01" db="EMBL/GenBank/DDBJ databases">
        <title>Whole genome shotgun sequence of Actinoplanes palleronii NBRC 14916.</title>
        <authorList>
            <person name="Komaki H."/>
            <person name="Tamura T."/>
        </authorList>
    </citation>
    <scope>NUCLEOTIDE SEQUENCE [LARGE SCALE GENOMIC DNA]</scope>
    <source>
        <strain evidence="2 3">NBRC 14916</strain>
    </source>
</reference>
<dbReference type="RefSeq" id="WP_203829318.1">
    <property type="nucleotide sequence ID" value="NZ_BAAATY010000023.1"/>
</dbReference>
<feature type="region of interest" description="Disordered" evidence="1">
    <location>
        <begin position="1"/>
        <end position="29"/>
    </location>
</feature>
<feature type="compositionally biased region" description="Pro residues" evidence="1">
    <location>
        <begin position="10"/>
        <end position="24"/>
    </location>
</feature>
<proteinExistence type="predicted"/>